<evidence type="ECO:0000256" key="7">
    <source>
        <dbReference type="SAM" id="MobiDB-lite"/>
    </source>
</evidence>
<dbReference type="InterPro" id="IPR028386">
    <property type="entry name" value="CENP-C/Mif2/cnp3"/>
</dbReference>
<evidence type="ECO:0000256" key="1">
    <source>
        <dbReference type="ARBA" id="ARBA00004123"/>
    </source>
</evidence>
<evidence type="ECO:0000256" key="3">
    <source>
        <dbReference type="ARBA" id="ARBA00023125"/>
    </source>
</evidence>
<name>A0A2U3EH34_PURLI</name>
<dbReference type="Pfam" id="PF11699">
    <property type="entry name" value="CENP-C_C"/>
    <property type="match status" value="1"/>
</dbReference>
<reference evidence="10 11" key="1">
    <citation type="journal article" date="2016" name="Front. Microbiol.">
        <title>Genome and transcriptome sequences reveal the specific parasitism of the nematophagous Purpureocillium lilacinum 36-1.</title>
        <authorList>
            <person name="Xie J."/>
            <person name="Li S."/>
            <person name="Mo C."/>
            <person name="Xiao X."/>
            <person name="Peng D."/>
            <person name="Wang G."/>
            <person name="Xiao Y."/>
        </authorList>
    </citation>
    <scope>NUCLEOTIDE SEQUENCE [LARGE SCALE GENOMIC DNA]</scope>
    <source>
        <strain evidence="10 11">36-1</strain>
    </source>
</reference>
<dbReference type="GO" id="GO:0051382">
    <property type="term" value="P:kinetochore assembly"/>
    <property type="evidence" value="ECO:0007669"/>
    <property type="project" value="InterPro"/>
</dbReference>
<feature type="compositionally biased region" description="Pro residues" evidence="7">
    <location>
        <begin position="40"/>
        <end position="49"/>
    </location>
</feature>
<dbReference type="InterPro" id="IPR025974">
    <property type="entry name" value="Mif2/CENP-C_cupin"/>
</dbReference>
<dbReference type="SUPFAM" id="SSF51182">
    <property type="entry name" value="RmlC-like cupins"/>
    <property type="match status" value="1"/>
</dbReference>
<keyword evidence="3" id="KW-0238">DNA-binding</keyword>
<proteinExistence type="inferred from homology"/>
<dbReference type="GO" id="GO:0051455">
    <property type="term" value="P:spindle attachment to meiosis I kinetochore"/>
    <property type="evidence" value="ECO:0007669"/>
    <property type="project" value="TreeGrafter"/>
</dbReference>
<dbReference type="Pfam" id="PF15624">
    <property type="entry name" value="Mif2_N"/>
    <property type="match status" value="1"/>
</dbReference>
<feature type="compositionally biased region" description="Basic residues" evidence="7">
    <location>
        <begin position="626"/>
        <end position="638"/>
    </location>
</feature>
<feature type="compositionally biased region" description="Low complexity" evidence="7">
    <location>
        <begin position="11"/>
        <end position="20"/>
    </location>
</feature>
<comment type="caution">
    <text evidence="10">The sequence shown here is derived from an EMBL/GenBank/DDBJ whole genome shotgun (WGS) entry which is preliminary data.</text>
</comment>
<feature type="domain" description="Mif2 N-terminal" evidence="9">
    <location>
        <begin position="190"/>
        <end position="319"/>
    </location>
</feature>
<feature type="compositionally biased region" description="Basic and acidic residues" evidence="7">
    <location>
        <begin position="1"/>
        <end position="10"/>
    </location>
</feature>
<feature type="region of interest" description="Disordered" evidence="7">
    <location>
        <begin position="619"/>
        <end position="640"/>
    </location>
</feature>
<dbReference type="GO" id="GO:0019237">
    <property type="term" value="F:centromeric DNA binding"/>
    <property type="evidence" value="ECO:0007669"/>
    <property type="project" value="InterPro"/>
</dbReference>
<dbReference type="AlphaFoldDB" id="A0A2U3EH34"/>
<evidence type="ECO:0000256" key="2">
    <source>
        <dbReference type="ARBA" id="ARBA00010291"/>
    </source>
</evidence>
<comment type="function">
    <text evidence="5">Component of the kinetochore, a multiprotein complex that assembles on centromeric DNA and attaches chromosomes to spindle microtubules, mediating chromosome segregation and sister chromatid segregation during meiosis and mitosis. Component of the inner kinetochore constitutive centromere-associated network (CCAN), which serves as a structural platform for outer kinetochore assembly.</text>
</comment>
<evidence type="ECO:0000256" key="5">
    <source>
        <dbReference type="ARBA" id="ARBA00057947"/>
    </source>
</evidence>
<dbReference type="Proteomes" id="UP000245956">
    <property type="component" value="Unassembled WGS sequence"/>
</dbReference>
<dbReference type="InterPro" id="IPR028929">
    <property type="entry name" value="Mif2_N"/>
</dbReference>
<dbReference type="PANTHER" id="PTHR16684">
    <property type="entry name" value="CENTROMERE PROTEIN C"/>
    <property type="match status" value="1"/>
</dbReference>
<evidence type="ECO:0000256" key="4">
    <source>
        <dbReference type="ARBA" id="ARBA00023242"/>
    </source>
</evidence>
<dbReference type="PANTHER" id="PTHR16684:SF11">
    <property type="entry name" value="CENTROMERE PROTEIN C"/>
    <property type="match status" value="1"/>
</dbReference>
<dbReference type="InterPro" id="IPR011051">
    <property type="entry name" value="RmlC_Cupin_sf"/>
</dbReference>
<feature type="compositionally biased region" description="Pro residues" evidence="7">
    <location>
        <begin position="475"/>
        <end position="488"/>
    </location>
</feature>
<feature type="compositionally biased region" description="Basic residues" evidence="7">
    <location>
        <begin position="122"/>
        <end position="133"/>
    </location>
</feature>
<feature type="compositionally biased region" description="Acidic residues" evidence="7">
    <location>
        <begin position="237"/>
        <end position="249"/>
    </location>
</feature>
<evidence type="ECO:0000259" key="8">
    <source>
        <dbReference type="Pfam" id="PF11699"/>
    </source>
</evidence>
<feature type="compositionally biased region" description="Basic and acidic residues" evidence="7">
    <location>
        <begin position="489"/>
        <end position="502"/>
    </location>
</feature>
<feature type="region of interest" description="Disordered" evidence="7">
    <location>
        <begin position="112"/>
        <end position="580"/>
    </location>
</feature>
<comment type="subcellular location">
    <subcellularLocation>
        <location evidence="1">Nucleus</location>
    </subcellularLocation>
</comment>
<evidence type="ECO:0000313" key="10">
    <source>
        <dbReference type="EMBL" id="PWI73845.1"/>
    </source>
</evidence>
<dbReference type="InterPro" id="IPR014710">
    <property type="entry name" value="RmlC-like_jellyroll"/>
</dbReference>
<dbReference type="GO" id="GO:0005634">
    <property type="term" value="C:nucleus"/>
    <property type="evidence" value="ECO:0007669"/>
    <property type="project" value="UniProtKB-SubCell"/>
</dbReference>
<protein>
    <recommendedName>
        <fullName evidence="6">CENP-C homolog</fullName>
    </recommendedName>
</protein>
<feature type="compositionally biased region" description="Basic and acidic residues" evidence="7">
    <location>
        <begin position="305"/>
        <end position="327"/>
    </location>
</feature>
<dbReference type="GO" id="GO:0051315">
    <property type="term" value="P:attachment of mitotic spindle microtubules to kinetochore"/>
    <property type="evidence" value="ECO:0007669"/>
    <property type="project" value="TreeGrafter"/>
</dbReference>
<evidence type="ECO:0000259" key="9">
    <source>
        <dbReference type="Pfam" id="PF15624"/>
    </source>
</evidence>
<keyword evidence="4" id="KW-0539">Nucleus</keyword>
<evidence type="ECO:0000256" key="6">
    <source>
        <dbReference type="ARBA" id="ARBA00075033"/>
    </source>
</evidence>
<feature type="compositionally biased region" description="Low complexity" evidence="7">
    <location>
        <begin position="267"/>
        <end position="285"/>
    </location>
</feature>
<feature type="domain" description="Mif2/CENP-C cupin" evidence="8">
    <location>
        <begin position="706"/>
        <end position="790"/>
    </location>
</feature>
<sequence>MSPLKPDHQRTTATTDAAIARHGCQRHAEVPKQGSTQRQPPSPMQPPRAPVGRPFSPRPVHYRRSTGPPTPAASHPTARTSNLEVNARCPPANLQHVNKRVEPTQTFLTTTTTTCQLVKASSPRRRRRRRAHHSAPIQHASPAPRSRQEESQNHFPPPRIPHAGTAQPLTASAMAPRARRGDAAQQQAIHEFGKQGRKTGVFLPDDGARDEHGMQPLEAIFSSPRKMAATNGTHHDDDEEDDSGSEEMELASSGGPGPRTLLRNQRNTKLPLPKSKSPLKTNLKSPARKNPHLVQRLSSPTRRSLGADRDTTVTRRLDFTGKPEKSSSKLGSARGKVNGVASRRRIAPSSSDDDDDDESILGGHADLAVDDMVEESLQMVDAMGGDDGSSELVDMRVHDEVQESPDTDEEEPPAKRPRGRPPGPSRPKPDAQQPPKGKKRRSLRGSTGGDGDTGEAQQGDDDDEEPRQAKRPRTKAPPAPRAAPAPPKPQKEPAGKTKEVKTAKPKPKSKEAPQPTEKPKGKGRPSKKGKELEPIGEDAGEASFMALQRGPPMPKSRGLVSVRRDPDAVSQTRSGRHSYRPVEYWRGEQVIREEEEQNDAFHHDEFVVPTIKEIVRVPHEAPPSKRAPRSKARAKAKGRNSLAVVEDEELEEWELNPGTVTGEIVLWEPEHEEHPPADDEPVQVMDDRIAISADAIQTSDIKDATFRFAKTLTMPFMGAGVVDLPPGAEKRPKNSRKMHMVFFVHYGKVLVTINEAQFRISAGGTWFVPRGNYYSITNDYDNPSRIFFAQACEVRAPDPDASQVQNDTTALGY</sequence>
<dbReference type="GO" id="GO:0000776">
    <property type="term" value="C:kinetochore"/>
    <property type="evidence" value="ECO:0007669"/>
    <property type="project" value="InterPro"/>
</dbReference>
<dbReference type="FunFam" id="2.60.120.10:FF:000033">
    <property type="entry name" value="Centromere protein C 1"/>
    <property type="match status" value="1"/>
</dbReference>
<dbReference type="CDD" id="cd06993">
    <property type="entry name" value="cupin_CENP-C_C"/>
    <property type="match status" value="1"/>
</dbReference>
<dbReference type="EMBL" id="LCWV01000004">
    <property type="protein sequence ID" value="PWI73845.1"/>
    <property type="molecule type" value="Genomic_DNA"/>
</dbReference>
<accession>A0A2U3EH34</accession>
<evidence type="ECO:0000313" key="11">
    <source>
        <dbReference type="Proteomes" id="UP000245956"/>
    </source>
</evidence>
<gene>
    <name evidence="10" type="ORF">PCL_09121</name>
</gene>
<dbReference type="Gene3D" id="2.60.120.10">
    <property type="entry name" value="Jelly Rolls"/>
    <property type="match status" value="1"/>
</dbReference>
<organism evidence="10 11">
    <name type="scientific">Purpureocillium lilacinum</name>
    <name type="common">Paecilomyces lilacinus</name>
    <dbReference type="NCBI Taxonomy" id="33203"/>
    <lineage>
        <taxon>Eukaryota</taxon>
        <taxon>Fungi</taxon>
        <taxon>Dikarya</taxon>
        <taxon>Ascomycota</taxon>
        <taxon>Pezizomycotina</taxon>
        <taxon>Sordariomycetes</taxon>
        <taxon>Hypocreomycetidae</taxon>
        <taxon>Hypocreales</taxon>
        <taxon>Ophiocordycipitaceae</taxon>
        <taxon>Purpureocillium</taxon>
    </lineage>
</organism>
<feature type="region of interest" description="Disordered" evidence="7">
    <location>
        <begin position="1"/>
        <end position="89"/>
    </location>
</feature>
<comment type="similarity">
    <text evidence="2">Belongs to the CENP-C/MIF2 family.</text>
</comment>
<feature type="compositionally biased region" description="Acidic residues" evidence="7">
    <location>
        <begin position="402"/>
        <end position="411"/>
    </location>
</feature>